<proteinExistence type="predicted"/>
<sequence length="142" mass="16531">MVGPLIGIGISGVSVALFAVLFRMERRRGQRFFEEARTQLDQRVFQMFAYITRISRYLGRDVIRQSIHYAVHVILRVFQSFISFVLTHANRLERTNKALAQRAKQFGEPRTKLDELEAHKEEVALSEDERKAHKEESIGTRL</sequence>
<dbReference type="EMBL" id="PFBI01000004">
    <property type="protein sequence ID" value="PIR84706.1"/>
    <property type="molecule type" value="Genomic_DNA"/>
</dbReference>
<dbReference type="AlphaFoldDB" id="A0A2H0UG96"/>
<protein>
    <submittedName>
        <fullName evidence="3">Uncharacterized protein</fullName>
    </submittedName>
</protein>
<evidence type="ECO:0000256" key="2">
    <source>
        <dbReference type="SAM" id="Phobius"/>
    </source>
</evidence>
<reference evidence="4" key="1">
    <citation type="submission" date="2017-09" db="EMBL/GenBank/DDBJ databases">
        <title>Depth-based differentiation of microbial function through sediment-hosted aquifers and enrichment of novel symbionts in the deep terrestrial subsurface.</title>
        <authorList>
            <person name="Probst A.J."/>
            <person name="Ladd B."/>
            <person name="Jarett J.K."/>
            <person name="Geller-Mcgrath D.E."/>
            <person name="Sieber C.M.K."/>
            <person name="Emerson J.B."/>
            <person name="Anantharaman K."/>
            <person name="Thomas B.C."/>
            <person name="Malmstrom R."/>
            <person name="Stieglmeier M."/>
            <person name="Klingl A."/>
            <person name="Woyke T."/>
            <person name="Ryan C.M."/>
            <person name="Banfield J.F."/>
        </authorList>
    </citation>
    <scope>NUCLEOTIDE SEQUENCE [LARGE SCALE GENOMIC DNA]</scope>
</reference>
<feature type="region of interest" description="Disordered" evidence="1">
    <location>
        <begin position="122"/>
        <end position="142"/>
    </location>
</feature>
<keyword evidence="2" id="KW-1133">Transmembrane helix</keyword>
<keyword evidence="2" id="KW-0472">Membrane</keyword>
<organism evidence="3 4">
    <name type="scientific">Candidatus Kaiserbacteria bacterium CG10_big_fil_rev_8_21_14_0_10_47_16</name>
    <dbReference type="NCBI Taxonomy" id="1974608"/>
    <lineage>
        <taxon>Bacteria</taxon>
        <taxon>Candidatus Kaiseribacteriota</taxon>
    </lineage>
</organism>
<keyword evidence="2" id="KW-0812">Transmembrane</keyword>
<name>A0A2H0UG96_9BACT</name>
<evidence type="ECO:0000313" key="3">
    <source>
        <dbReference type="EMBL" id="PIR84706.1"/>
    </source>
</evidence>
<gene>
    <name evidence="3" type="ORF">COU16_00770</name>
</gene>
<comment type="caution">
    <text evidence="3">The sequence shown here is derived from an EMBL/GenBank/DDBJ whole genome shotgun (WGS) entry which is preliminary data.</text>
</comment>
<feature type="transmembrane region" description="Helical" evidence="2">
    <location>
        <begin position="6"/>
        <end position="24"/>
    </location>
</feature>
<dbReference type="Proteomes" id="UP000229344">
    <property type="component" value="Unassembled WGS sequence"/>
</dbReference>
<evidence type="ECO:0000313" key="4">
    <source>
        <dbReference type="Proteomes" id="UP000229344"/>
    </source>
</evidence>
<evidence type="ECO:0000256" key="1">
    <source>
        <dbReference type="SAM" id="MobiDB-lite"/>
    </source>
</evidence>
<accession>A0A2H0UG96</accession>